<keyword evidence="2" id="KW-1133">Transmembrane helix</keyword>
<comment type="caution">
    <text evidence="3">The sequence shown here is derived from an EMBL/GenBank/DDBJ whole genome shotgun (WGS) entry which is preliminary data.</text>
</comment>
<dbReference type="InterPro" id="IPR025327">
    <property type="entry name" value="DUF4233"/>
</dbReference>
<evidence type="ECO:0000256" key="2">
    <source>
        <dbReference type="SAM" id="Phobius"/>
    </source>
</evidence>
<evidence type="ECO:0000313" key="3">
    <source>
        <dbReference type="EMBL" id="MCZ8378580.1"/>
    </source>
</evidence>
<feature type="transmembrane region" description="Helical" evidence="2">
    <location>
        <begin position="88"/>
        <end position="110"/>
    </location>
</feature>
<gene>
    <name evidence="3" type="ORF">O6P37_06880</name>
</gene>
<protein>
    <submittedName>
        <fullName evidence="3">DUF4233 domain-containing protein</fullName>
    </submittedName>
</protein>
<evidence type="ECO:0000313" key="4">
    <source>
        <dbReference type="Proteomes" id="UP001142153"/>
    </source>
</evidence>
<feature type="transmembrane region" description="Helical" evidence="2">
    <location>
        <begin position="50"/>
        <end position="68"/>
    </location>
</feature>
<organism evidence="3 4">
    <name type="scientific">Mycobacterium hippophais</name>
    <dbReference type="NCBI Taxonomy" id="3016340"/>
    <lineage>
        <taxon>Bacteria</taxon>
        <taxon>Bacillati</taxon>
        <taxon>Actinomycetota</taxon>
        <taxon>Actinomycetes</taxon>
        <taxon>Mycobacteriales</taxon>
        <taxon>Mycobacteriaceae</taxon>
        <taxon>Mycobacterium</taxon>
    </lineage>
</organism>
<proteinExistence type="predicted"/>
<keyword evidence="2" id="KW-0812">Transmembrane</keyword>
<keyword evidence="2" id="KW-0472">Membrane</keyword>
<sequence>MSEQPVPQGPDPWRSFRGVMAGTLILEAIVVLLALPVVAVGEPGLTPPSIGYLVGLAVLMVLLAGLQGRPWAIWANLGLQVPVIAGAVLHGAIGFIGVLFAGVWLLILYLRAEVKRRQDHGLLPGQQPPAAGLQGRDSGDDVQE</sequence>
<dbReference type="Proteomes" id="UP001142153">
    <property type="component" value="Unassembled WGS sequence"/>
</dbReference>
<evidence type="ECO:0000256" key="1">
    <source>
        <dbReference type="SAM" id="MobiDB-lite"/>
    </source>
</evidence>
<dbReference type="RefSeq" id="WP_269893358.1">
    <property type="nucleotide sequence ID" value="NZ_JAPZPY010000002.1"/>
</dbReference>
<name>A0ABT4PPU0_9MYCO</name>
<feature type="transmembrane region" description="Helical" evidence="2">
    <location>
        <begin position="20"/>
        <end position="38"/>
    </location>
</feature>
<dbReference type="Pfam" id="PF14017">
    <property type="entry name" value="DUF4233"/>
    <property type="match status" value="1"/>
</dbReference>
<feature type="region of interest" description="Disordered" evidence="1">
    <location>
        <begin position="121"/>
        <end position="144"/>
    </location>
</feature>
<keyword evidence="4" id="KW-1185">Reference proteome</keyword>
<dbReference type="EMBL" id="JAPZPY010000002">
    <property type="protein sequence ID" value="MCZ8378580.1"/>
    <property type="molecule type" value="Genomic_DNA"/>
</dbReference>
<reference evidence="3" key="1">
    <citation type="submission" date="2022-12" db="EMBL/GenBank/DDBJ databases">
        <authorList>
            <person name="Deng Y."/>
            <person name="Zhang Y.-Q."/>
        </authorList>
    </citation>
    <scope>NUCLEOTIDE SEQUENCE</scope>
    <source>
        <strain evidence="3">CPCC 205372</strain>
    </source>
</reference>
<accession>A0ABT4PPU0</accession>